<comment type="caution">
    <text evidence="2">The sequence shown here is derived from an EMBL/GenBank/DDBJ whole genome shotgun (WGS) entry which is preliminary data.</text>
</comment>
<feature type="signal peptide" evidence="1">
    <location>
        <begin position="1"/>
        <end position="20"/>
    </location>
</feature>
<name>A0ABX0IPC8_9FLAO</name>
<dbReference type="EMBL" id="VEVQ02000001">
    <property type="protein sequence ID" value="NHN24328.1"/>
    <property type="molecule type" value="Genomic_DNA"/>
</dbReference>
<protein>
    <submittedName>
        <fullName evidence="2">WG repeat-containing protein</fullName>
    </submittedName>
</protein>
<keyword evidence="1" id="KW-0732">Signal</keyword>
<reference evidence="3" key="1">
    <citation type="submission" date="2019-05" db="EMBL/GenBank/DDBJ databases">
        <title>Flavobacterium profundi sp. nov., isolated from a deep-sea seamount.</title>
        <authorList>
            <person name="Zhang D.-C."/>
        </authorList>
    </citation>
    <scope>NUCLEOTIDE SEQUENCE [LARGE SCALE GENOMIC DNA]</scope>
    <source>
        <strain evidence="3">EC11</strain>
    </source>
</reference>
<dbReference type="InterPro" id="IPR032774">
    <property type="entry name" value="WG_beta_rep"/>
</dbReference>
<sequence>MKQISTIVLLLLFVSCNSKPDNPKVASTKSYATVTTDKDTLFSINKGQFEYGSSCGFVNKKGDTIIPIGTIGMCFTDTFTTFAYVFDKERYGDGMVAINRNKEVIFDAYLFDNGPDYLSDGLFRIMRNGKIGFANEIGEVIIEPKFECAYPFEDGKSKVAYDCETISDDLEHKSWESSHWFYIDKNGNKISAL</sequence>
<accession>A0ABX0IPC8</accession>
<keyword evidence="3" id="KW-1185">Reference proteome</keyword>
<evidence type="ECO:0000313" key="2">
    <source>
        <dbReference type="EMBL" id="NHN24328.1"/>
    </source>
</evidence>
<dbReference type="Pfam" id="PF14903">
    <property type="entry name" value="WG_beta_rep"/>
    <property type="match status" value="1"/>
</dbReference>
<reference evidence="2 3" key="3">
    <citation type="submission" date="2020-02" db="EMBL/GenBank/DDBJ databases">
        <title>Flavobacterium profundi sp. nov., isolated from a deep-sea seamount.</title>
        <authorList>
            <person name="Zhang D.-C."/>
        </authorList>
    </citation>
    <scope>NUCLEOTIDE SEQUENCE [LARGE SCALE GENOMIC DNA]</scope>
    <source>
        <strain evidence="2 3">EC11</strain>
    </source>
</reference>
<gene>
    <name evidence="2" type="ORF">FIA58_001460</name>
</gene>
<dbReference type="RefSeq" id="WP_140959282.1">
    <property type="nucleotide sequence ID" value="NZ_VEVQ02000001.1"/>
</dbReference>
<feature type="chain" id="PRO_5045145816" evidence="1">
    <location>
        <begin position="21"/>
        <end position="193"/>
    </location>
</feature>
<proteinExistence type="predicted"/>
<reference evidence="2 3" key="2">
    <citation type="submission" date="2019-05" db="EMBL/GenBank/DDBJ databases">
        <authorList>
            <person name="Lianzixin W."/>
        </authorList>
    </citation>
    <scope>NUCLEOTIDE SEQUENCE [LARGE SCALE GENOMIC DNA]</scope>
    <source>
        <strain evidence="2 3">EC11</strain>
    </source>
</reference>
<evidence type="ECO:0000256" key="1">
    <source>
        <dbReference type="SAM" id="SignalP"/>
    </source>
</evidence>
<organism evidence="2 3">
    <name type="scientific">Flavobacterium jejuense</name>
    <dbReference type="NCBI Taxonomy" id="1544455"/>
    <lineage>
        <taxon>Bacteria</taxon>
        <taxon>Pseudomonadati</taxon>
        <taxon>Bacteroidota</taxon>
        <taxon>Flavobacteriia</taxon>
        <taxon>Flavobacteriales</taxon>
        <taxon>Flavobacteriaceae</taxon>
        <taxon>Flavobacterium</taxon>
    </lineage>
</organism>
<evidence type="ECO:0000313" key="3">
    <source>
        <dbReference type="Proteomes" id="UP000817854"/>
    </source>
</evidence>
<dbReference type="PROSITE" id="PS51257">
    <property type="entry name" value="PROKAR_LIPOPROTEIN"/>
    <property type="match status" value="1"/>
</dbReference>
<dbReference type="Proteomes" id="UP000817854">
    <property type="component" value="Unassembled WGS sequence"/>
</dbReference>